<organism evidence="6 7">
    <name type="scientific">Pukyongia salina</name>
    <dbReference type="NCBI Taxonomy" id="2094025"/>
    <lineage>
        <taxon>Bacteria</taxon>
        <taxon>Pseudomonadati</taxon>
        <taxon>Bacteroidota</taxon>
        <taxon>Flavobacteriia</taxon>
        <taxon>Flavobacteriales</taxon>
        <taxon>Flavobacteriaceae</taxon>
        <taxon>Pukyongia</taxon>
    </lineage>
</organism>
<feature type="domain" description="Glycosyltransferase 2-like" evidence="5">
    <location>
        <begin position="41"/>
        <end position="175"/>
    </location>
</feature>
<evidence type="ECO:0000313" key="7">
    <source>
        <dbReference type="Proteomes" id="UP000238442"/>
    </source>
</evidence>
<keyword evidence="7" id="KW-1185">Reference proteome</keyword>
<protein>
    <submittedName>
        <fullName evidence="6">Glycosyltransferase</fullName>
    </submittedName>
</protein>
<comment type="similarity">
    <text evidence="1">Belongs to the glycosyltransferase 2 family.</text>
</comment>
<feature type="transmembrane region" description="Helical" evidence="4">
    <location>
        <begin position="6"/>
        <end position="26"/>
    </location>
</feature>
<feature type="transmembrane region" description="Helical" evidence="4">
    <location>
        <begin position="280"/>
        <end position="303"/>
    </location>
</feature>
<dbReference type="InterPro" id="IPR001173">
    <property type="entry name" value="Glyco_trans_2-like"/>
</dbReference>
<dbReference type="InterPro" id="IPR029044">
    <property type="entry name" value="Nucleotide-diphossugar_trans"/>
</dbReference>
<dbReference type="SUPFAM" id="SSF53448">
    <property type="entry name" value="Nucleotide-diphospho-sugar transferases"/>
    <property type="match status" value="1"/>
</dbReference>
<evidence type="ECO:0000259" key="5">
    <source>
        <dbReference type="Pfam" id="PF00535"/>
    </source>
</evidence>
<dbReference type="Gene3D" id="3.90.550.10">
    <property type="entry name" value="Spore Coat Polysaccharide Biosynthesis Protein SpsA, Chain A"/>
    <property type="match status" value="1"/>
</dbReference>
<evidence type="ECO:0000256" key="3">
    <source>
        <dbReference type="ARBA" id="ARBA00022679"/>
    </source>
</evidence>
<feature type="transmembrane region" description="Helical" evidence="4">
    <location>
        <begin position="309"/>
        <end position="327"/>
    </location>
</feature>
<proteinExistence type="inferred from homology"/>
<keyword evidence="4" id="KW-0812">Transmembrane</keyword>
<dbReference type="OrthoDB" id="9805625at2"/>
<sequence length="375" mass="42915">MIYAGFILIALYGFVLLFLAIGNWRLKRSASEKSLPFEHFSIIVPFRNEAENLPALLRSISEIDYPLDKFELILVNDQSEDDSVQIISQSLTHSPVSWKVIENVRKSKSPKKDAITTAVEIASYQWIATTDADCLLPANWLHGFNTIIHNHSPKMVCGPVAIPESEDMVLAFQKFETLSMQGVTKGGFGWNRPLLCNGANLAFSKQVFRELGGYAENNHIASGDDLFLLHKISSQYPKYVIFNNDPRSVVQTKAVKSWDEMISQRTRWASKTTNVGSPHLTTIGIIVTLMNLWMLAGLVYFMIFNWDGIAVYLIIYMIKFFMDQVFIEEQVKYAPEKVNLELFFFAYLLYPFITTYIAFRSLFGGYTWKGREFKR</sequence>
<reference evidence="6 7" key="1">
    <citation type="submission" date="2018-02" db="EMBL/GenBank/DDBJ databases">
        <title>Genomic analysis of the strain RR4-38 isolated from a seawater recirculating aquaculture system.</title>
        <authorList>
            <person name="Kim Y.-S."/>
            <person name="Jang Y.H."/>
            <person name="Kim K.-H."/>
        </authorList>
    </citation>
    <scope>NUCLEOTIDE SEQUENCE [LARGE SCALE GENOMIC DNA]</scope>
    <source>
        <strain evidence="6 7">RR4-38</strain>
    </source>
</reference>
<name>A0A2S0HWP1_9FLAO</name>
<keyword evidence="2" id="KW-0328">Glycosyltransferase</keyword>
<dbReference type="EMBL" id="CP027062">
    <property type="protein sequence ID" value="AVI50964.1"/>
    <property type="molecule type" value="Genomic_DNA"/>
</dbReference>
<gene>
    <name evidence="6" type="ORF">C5O00_07150</name>
</gene>
<evidence type="ECO:0000313" key="6">
    <source>
        <dbReference type="EMBL" id="AVI50964.1"/>
    </source>
</evidence>
<dbReference type="RefSeq" id="WP_105216191.1">
    <property type="nucleotide sequence ID" value="NZ_CP027062.1"/>
</dbReference>
<keyword evidence="4" id="KW-0472">Membrane</keyword>
<dbReference type="PANTHER" id="PTHR43630:SF1">
    <property type="entry name" value="POLY-BETA-1,6-N-ACETYL-D-GLUCOSAMINE SYNTHASE"/>
    <property type="match status" value="1"/>
</dbReference>
<dbReference type="AlphaFoldDB" id="A0A2S0HWP1"/>
<accession>A0A2S0HWP1</accession>
<keyword evidence="4" id="KW-1133">Transmembrane helix</keyword>
<dbReference type="PANTHER" id="PTHR43630">
    <property type="entry name" value="POLY-BETA-1,6-N-ACETYL-D-GLUCOSAMINE SYNTHASE"/>
    <property type="match status" value="1"/>
</dbReference>
<evidence type="ECO:0000256" key="1">
    <source>
        <dbReference type="ARBA" id="ARBA00006739"/>
    </source>
</evidence>
<dbReference type="KEGG" id="aue:C5O00_07150"/>
<keyword evidence="3 6" id="KW-0808">Transferase</keyword>
<evidence type="ECO:0000256" key="2">
    <source>
        <dbReference type="ARBA" id="ARBA00022676"/>
    </source>
</evidence>
<dbReference type="Pfam" id="PF00535">
    <property type="entry name" value="Glycos_transf_2"/>
    <property type="match status" value="1"/>
</dbReference>
<dbReference type="GO" id="GO:0016757">
    <property type="term" value="F:glycosyltransferase activity"/>
    <property type="evidence" value="ECO:0007669"/>
    <property type="project" value="UniProtKB-KW"/>
</dbReference>
<dbReference type="Proteomes" id="UP000238442">
    <property type="component" value="Chromosome"/>
</dbReference>
<evidence type="ECO:0000256" key="4">
    <source>
        <dbReference type="SAM" id="Phobius"/>
    </source>
</evidence>
<feature type="transmembrane region" description="Helical" evidence="4">
    <location>
        <begin position="339"/>
        <end position="359"/>
    </location>
</feature>